<keyword evidence="1" id="KW-0560">Oxidoreductase</keyword>
<evidence type="ECO:0000256" key="1">
    <source>
        <dbReference type="ARBA" id="ARBA00023002"/>
    </source>
</evidence>
<protein>
    <recommendedName>
        <fullName evidence="2">Cysteine-rich domain-containing protein</fullName>
    </recommendedName>
</protein>
<dbReference type="AlphaFoldDB" id="A0A2R7Y9J0"/>
<dbReference type="InterPro" id="IPR051278">
    <property type="entry name" value="HdrB/HdrD_reductase"/>
</dbReference>
<evidence type="ECO:0000313" key="4">
    <source>
        <dbReference type="Proteomes" id="UP000244066"/>
    </source>
</evidence>
<name>A0A2R7Y9J0_9ARCH</name>
<reference evidence="3 4" key="1">
    <citation type="submission" date="2017-04" db="EMBL/GenBank/DDBJ databases">
        <title>Draft Aigarchaeota genome from a New Zealand hot spring.</title>
        <authorList>
            <person name="Reysenbach A.-L."/>
            <person name="Donaho J.A."/>
            <person name="Gerhart J."/>
            <person name="Kelley J.F."/>
            <person name="Kouba K."/>
            <person name="Podar M."/>
            <person name="Stott M."/>
        </authorList>
    </citation>
    <scope>NUCLEOTIDE SEQUENCE [LARGE SCALE GENOMIC DNA]</scope>
    <source>
        <strain evidence="3">NZ13_MG1</strain>
    </source>
</reference>
<accession>A0A2R7Y9J0</accession>
<feature type="domain" description="Cysteine-rich" evidence="2">
    <location>
        <begin position="5"/>
        <end position="83"/>
    </location>
</feature>
<sequence length="291" mass="32001">MRFLLYLGCTAPTKQYGYELSLRSTLPLLGVELEYPKDMNCCGVPMKGISRFYPYYACARIMAIAESQGLDIVAPCNGCHLNLTETVYKLKLNPPLMDAVNALLKEEGLRYSGKAAIYHPVEVLHDKVGVERIASTIKRKLPGIPVSSHPGCHLLRPTEFPRPETRNGPLKLDRLIEAIGLKARDYPEKYECCGAAMLPYSPEAAIRVVALRIKRALAVGSRAITSLCPYCIDMLDGKQDAAKTITGDQSLSIPALYYTQLLGLALGLSERELGINLNMSPVEALLEEVMA</sequence>
<dbReference type="PANTHER" id="PTHR42947:SF1">
    <property type="entry name" value="COB--COM HETERODISULFIDE REDUCTASE SUBUNIT B 1"/>
    <property type="match status" value="1"/>
</dbReference>
<gene>
    <name evidence="3" type="ORF">B9J98_01000</name>
</gene>
<dbReference type="Proteomes" id="UP000244066">
    <property type="component" value="Unassembled WGS sequence"/>
</dbReference>
<dbReference type="InterPro" id="IPR004017">
    <property type="entry name" value="Cys_rich_dom"/>
</dbReference>
<comment type="caution">
    <text evidence="3">The sequence shown here is derived from an EMBL/GenBank/DDBJ whole genome shotgun (WGS) entry which is preliminary data.</text>
</comment>
<dbReference type="PANTHER" id="PTHR42947">
    <property type="entry name" value="COB--COM HETERODISULFIDE REDUCTASE SUBUNIT B 1"/>
    <property type="match status" value="1"/>
</dbReference>
<feature type="domain" description="Cysteine-rich" evidence="2">
    <location>
        <begin position="147"/>
        <end position="235"/>
    </location>
</feature>
<proteinExistence type="predicted"/>
<dbReference type="EMBL" id="NDWU01000002">
    <property type="protein sequence ID" value="PUA34200.1"/>
    <property type="molecule type" value="Genomic_DNA"/>
</dbReference>
<dbReference type="GO" id="GO:0016491">
    <property type="term" value="F:oxidoreductase activity"/>
    <property type="evidence" value="ECO:0007669"/>
    <property type="project" value="UniProtKB-KW"/>
</dbReference>
<dbReference type="Pfam" id="PF02754">
    <property type="entry name" value="CCG"/>
    <property type="match status" value="2"/>
</dbReference>
<organism evidence="3 4">
    <name type="scientific">Candidatus Terraquivivens tikiterensis</name>
    <dbReference type="NCBI Taxonomy" id="1980982"/>
    <lineage>
        <taxon>Archaea</taxon>
        <taxon>Nitrososphaerota</taxon>
        <taxon>Candidatus Wolframiiraptoraceae</taxon>
        <taxon>Candidatus Terraquivivens</taxon>
    </lineage>
</organism>
<dbReference type="Gene3D" id="1.20.1050.140">
    <property type="match status" value="1"/>
</dbReference>
<evidence type="ECO:0000313" key="3">
    <source>
        <dbReference type="EMBL" id="PUA34200.1"/>
    </source>
</evidence>
<evidence type="ECO:0000259" key="2">
    <source>
        <dbReference type="Pfam" id="PF02754"/>
    </source>
</evidence>
<dbReference type="Gene3D" id="3.40.50.11810">
    <property type="match status" value="1"/>
</dbReference>